<reference evidence="1 2" key="1">
    <citation type="submission" date="2022-01" db="EMBL/GenBank/DDBJ databases">
        <title>Alkalihalobacillus sp. EGI L200015, a novel bacterium isolated from a salt lake sediment.</title>
        <authorList>
            <person name="Gao L."/>
            <person name="Fang B.-Z."/>
            <person name="Li W.-J."/>
        </authorList>
    </citation>
    <scope>NUCLEOTIDE SEQUENCE [LARGE SCALE GENOMIC DNA]</scope>
    <source>
        <strain evidence="1 2">KCTC 12718</strain>
    </source>
</reference>
<accession>A0ABS9H2N2</accession>
<name>A0ABS9H2N2_9BACL</name>
<organism evidence="1 2">
    <name type="scientific">Pseudalkalibacillus berkeleyi</name>
    <dbReference type="NCBI Taxonomy" id="1069813"/>
    <lineage>
        <taxon>Bacteria</taxon>
        <taxon>Bacillati</taxon>
        <taxon>Bacillota</taxon>
        <taxon>Bacilli</taxon>
        <taxon>Bacillales</taxon>
        <taxon>Fictibacillaceae</taxon>
        <taxon>Pseudalkalibacillus</taxon>
    </lineage>
</organism>
<proteinExistence type="predicted"/>
<evidence type="ECO:0000313" key="2">
    <source>
        <dbReference type="Proteomes" id="UP001649381"/>
    </source>
</evidence>
<comment type="caution">
    <text evidence="1">The sequence shown here is derived from an EMBL/GenBank/DDBJ whole genome shotgun (WGS) entry which is preliminary data.</text>
</comment>
<sequence>MKRKQYMFAILVIITSLFLFFYFNHSSDVKESIIYFPIDPKIFFEKTDTVLNVPKKHDEDEYTIQWDVESTLGKKAYLRQDISLLFEDGMLKETLSKWGENTNQILQEKTINNEDSGHFEAISFHHAELHYPNDVIRSAQSMSYDQLYVIDSPLKPLESFKDPETEEDKINKKILDHATNQQLKVIWHNLIKYFNVPVDNYYMIPLTKIYDYSYIPLPGLTKEKTDQIIGGLWEGIYKNYFLGIKNDKGEIEPPNGSSLPLILLSKDMTHLLFLTETKSGSNIQLVQYLNQ</sequence>
<dbReference type="EMBL" id="JAKIJS010000001">
    <property type="protein sequence ID" value="MCF6137905.1"/>
    <property type="molecule type" value="Genomic_DNA"/>
</dbReference>
<dbReference type="RefSeq" id="WP_236333899.1">
    <property type="nucleotide sequence ID" value="NZ_JAKIJS010000001.1"/>
</dbReference>
<gene>
    <name evidence="1" type="ORF">L2716_09210</name>
</gene>
<evidence type="ECO:0000313" key="1">
    <source>
        <dbReference type="EMBL" id="MCF6137905.1"/>
    </source>
</evidence>
<keyword evidence="2" id="KW-1185">Reference proteome</keyword>
<protein>
    <submittedName>
        <fullName evidence="1">Uncharacterized protein</fullName>
    </submittedName>
</protein>
<dbReference type="Proteomes" id="UP001649381">
    <property type="component" value="Unassembled WGS sequence"/>
</dbReference>